<dbReference type="InterPro" id="IPR002557">
    <property type="entry name" value="Chitin-bd_dom"/>
</dbReference>
<dbReference type="Proteomes" id="UP001164746">
    <property type="component" value="Chromosome 10"/>
</dbReference>
<name>A0ABY7F8X2_MYAAR</name>
<gene>
    <name evidence="2" type="ORF">MAR_032040</name>
</gene>
<dbReference type="InterPro" id="IPR036508">
    <property type="entry name" value="Chitin-bd_dom_sf"/>
</dbReference>
<dbReference type="EMBL" id="CP111021">
    <property type="protein sequence ID" value="WAR17446.1"/>
    <property type="molecule type" value="Genomic_DNA"/>
</dbReference>
<protein>
    <submittedName>
        <fullName evidence="2">PIF-like protein</fullName>
    </submittedName>
</protein>
<dbReference type="Pfam" id="PF01607">
    <property type="entry name" value="CBM_14"/>
    <property type="match status" value="2"/>
</dbReference>
<reference evidence="2" key="1">
    <citation type="submission" date="2022-11" db="EMBL/GenBank/DDBJ databases">
        <title>Centuries of genome instability and evolution in soft-shell clam transmissible cancer (bioRxiv).</title>
        <authorList>
            <person name="Hart S.F.M."/>
            <person name="Yonemitsu M.A."/>
            <person name="Giersch R.M."/>
            <person name="Beal B.F."/>
            <person name="Arriagada G."/>
            <person name="Davis B.W."/>
            <person name="Ostrander E.A."/>
            <person name="Goff S.P."/>
            <person name="Metzger M.J."/>
        </authorList>
    </citation>
    <scope>NUCLEOTIDE SEQUENCE</scope>
    <source>
        <strain evidence="2">MELC-2E11</strain>
        <tissue evidence="2">Siphon/mantle</tissue>
    </source>
</reference>
<accession>A0ABY7F8X2</accession>
<evidence type="ECO:0000259" key="1">
    <source>
        <dbReference type="PROSITE" id="PS50940"/>
    </source>
</evidence>
<sequence>MIRKLRYFFINILPGPTMKTVLIVAALFAGIDLVSGGAYDYLCDKTDYENSVTFYNHPTDCSKYVQCWQNSLGKLESLERQCGFTTYWSMSDMTCVRASLGYCQNDLCRNVNDGDHRSAEGNCRGYWQCERGISVPKCCPSGQHYNSSYGCEDNIDGECTDDCLGKYVAPAVITNDTDIGNTTDTTQDFTTTEVPITCDKQAILGKPSSYNWNVNNWSYQMDCPSGTVFVQNECACLSSEKAALTCRPELLLTFTNGLMDASRNKLEVRNVSVMVENGEAVFDGVKSQLVIPFFTNLDIKDTLIVRMKYTSDHTEILEGETRALFSNFDCSVEPSIQMTENSQNLTALVGTWEQFSVSVDVPQKPLAANETVSEKNVVYKFHKNQLSLSVGSDINSVETKPGQLRKIQCALHIGYASGMKNFKGRIDEFAVYQCDPEA</sequence>
<evidence type="ECO:0000313" key="3">
    <source>
        <dbReference type="Proteomes" id="UP001164746"/>
    </source>
</evidence>
<dbReference type="Gene3D" id="2.170.140.10">
    <property type="entry name" value="Chitin binding domain"/>
    <property type="match status" value="1"/>
</dbReference>
<proteinExistence type="predicted"/>
<dbReference type="SUPFAM" id="SSF57625">
    <property type="entry name" value="Invertebrate chitin-binding proteins"/>
    <property type="match status" value="2"/>
</dbReference>
<feature type="domain" description="Chitin-binding type-2" evidence="1">
    <location>
        <begin position="40"/>
        <end position="105"/>
    </location>
</feature>
<keyword evidence="3" id="KW-1185">Reference proteome</keyword>
<dbReference type="SMART" id="SM00494">
    <property type="entry name" value="ChtBD2"/>
    <property type="match status" value="3"/>
</dbReference>
<dbReference type="PROSITE" id="PS50940">
    <property type="entry name" value="CHIT_BIND_II"/>
    <property type="match status" value="1"/>
</dbReference>
<evidence type="ECO:0000313" key="2">
    <source>
        <dbReference type="EMBL" id="WAR17446.1"/>
    </source>
</evidence>
<organism evidence="2 3">
    <name type="scientific">Mya arenaria</name>
    <name type="common">Soft-shell clam</name>
    <dbReference type="NCBI Taxonomy" id="6604"/>
    <lineage>
        <taxon>Eukaryota</taxon>
        <taxon>Metazoa</taxon>
        <taxon>Spiralia</taxon>
        <taxon>Lophotrochozoa</taxon>
        <taxon>Mollusca</taxon>
        <taxon>Bivalvia</taxon>
        <taxon>Autobranchia</taxon>
        <taxon>Heteroconchia</taxon>
        <taxon>Euheterodonta</taxon>
        <taxon>Imparidentia</taxon>
        <taxon>Neoheterodontei</taxon>
        <taxon>Myida</taxon>
        <taxon>Myoidea</taxon>
        <taxon>Myidae</taxon>
        <taxon>Mya</taxon>
    </lineage>
</organism>